<keyword evidence="2" id="KW-1185">Reference proteome</keyword>
<name>A0ABN1P1V6_9PSEU</name>
<evidence type="ECO:0000313" key="2">
    <source>
        <dbReference type="Proteomes" id="UP001499967"/>
    </source>
</evidence>
<organism evidence="1 2">
    <name type="scientific">Pseudonocardia zijingensis</name>
    <dbReference type="NCBI Taxonomy" id="153376"/>
    <lineage>
        <taxon>Bacteria</taxon>
        <taxon>Bacillati</taxon>
        <taxon>Actinomycetota</taxon>
        <taxon>Actinomycetes</taxon>
        <taxon>Pseudonocardiales</taxon>
        <taxon>Pseudonocardiaceae</taxon>
        <taxon>Pseudonocardia</taxon>
    </lineage>
</organism>
<evidence type="ECO:0000313" key="1">
    <source>
        <dbReference type="EMBL" id="GAA0920498.1"/>
    </source>
</evidence>
<proteinExistence type="predicted"/>
<reference evidence="1 2" key="1">
    <citation type="journal article" date="2019" name="Int. J. Syst. Evol. Microbiol.">
        <title>The Global Catalogue of Microorganisms (GCM) 10K type strain sequencing project: providing services to taxonomists for standard genome sequencing and annotation.</title>
        <authorList>
            <consortium name="The Broad Institute Genomics Platform"/>
            <consortium name="The Broad Institute Genome Sequencing Center for Infectious Disease"/>
            <person name="Wu L."/>
            <person name="Ma J."/>
        </authorList>
    </citation>
    <scope>NUCLEOTIDE SEQUENCE [LARGE SCALE GENOMIC DNA]</scope>
    <source>
        <strain evidence="1 2">JCM 11117</strain>
    </source>
</reference>
<protein>
    <submittedName>
        <fullName evidence="1">Uncharacterized protein</fullName>
    </submittedName>
</protein>
<dbReference type="Proteomes" id="UP001499967">
    <property type="component" value="Unassembled WGS sequence"/>
</dbReference>
<gene>
    <name evidence="1" type="ORF">GCM10009559_03060</name>
</gene>
<comment type="caution">
    <text evidence="1">The sequence shown here is derived from an EMBL/GenBank/DDBJ whole genome shotgun (WGS) entry which is preliminary data.</text>
</comment>
<sequence length="124" mass="13783">MPLVPGGESRETRGVSEYSLDLQLDEAGLAAELPRPQNPQDQIHDVPFRPVQFRDDDLPTALERAAAWLRRTQEWLGEPVDVIAIHLDYDDEAGSPYYEVKLLCNDEDLAGAPVAQREAAQTGD</sequence>
<dbReference type="EMBL" id="BAAAHP010000006">
    <property type="protein sequence ID" value="GAA0920498.1"/>
    <property type="molecule type" value="Genomic_DNA"/>
</dbReference>
<accession>A0ABN1P1V6</accession>